<evidence type="ECO:0000256" key="1">
    <source>
        <dbReference type="SAM" id="Phobius"/>
    </source>
</evidence>
<keyword evidence="1" id="KW-0812">Transmembrane</keyword>
<name>A0ABQ8UBC2_9EUKA</name>
<organism evidence="2 3">
    <name type="scientific">Paratrimastix pyriformis</name>
    <dbReference type="NCBI Taxonomy" id="342808"/>
    <lineage>
        <taxon>Eukaryota</taxon>
        <taxon>Metamonada</taxon>
        <taxon>Preaxostyla</taxon>
        <taxon>Paratrimastigidae</taxon>
        <taxon>Paratrimastix</taxon>
    </lineage>
</organism>
<dbReference type="Proteomes" id="UP001141327">
    <property type="component" value="Unassembled WGS sequence"/>
</dbReference>
<accession>A0ABQ8UBC2</accession>
<keyword evidence="1" id="KW-0472">Membrane</keyword>
<feature type="transmembrane region" description="Helical" evidence="1">
    <location>
        <begin position="66"/>
        <end position="86"/>
    </location>
</feature>
<dbReference type="EMBL" id="JAPMOS010000065">
    <property type="protein sequence ID" value="KAJ4456597.1"/>
    <property type="molecule type" value="Genomic_DNA"/>
</dbReference>
<proteinExistence type="predicted"/>
<keyword evidence="3" id="KW-1185">Reference proteome</keyword>
<evidence type="ECO:0000313" key="2">
    <source>
        <dbReference type="EMBL" id="KAJ4456597.1"/>
    </source>
</evidence>
<evidence type="ECO:0000313" key="3">
    <source>
        <dbReference type="Proteomes" id="UP001141327"/>
    </source>
</evidence>
<gene>
    <name evidence="2" type="ORF">PAPYR_8075</name>
</gene>
<protein>
    <submittedName>
        <fullName evidence="2">Uncharacterized protein</fullName>
    </submittedName>
</protein>
<reference evidence="2" key="1">
    <citation type="journal article" date="2022" name="bioRxiv">
        <title>Genomics of Preaxostyla Flagellates Illuminates Evolutionary Transitions and the Path Towards Mitochondrial Loss.</title>
        <authorList>
            <person name="Novak L.V.F."/>
            <person name="Treitli S.C."/>
            <person name="Pyrih J."/>
            <person name="Halakuc P."/>
            <person name="Pipaliya S.V."/>
            <person name="Vacek V."/>
            <person name="Brzon O."/>
            <person name="Soukal P."/>
            <person name="Eme L."/>
            <person name="Dacks J.B."/>
            <person name="Karnkowska A."/>
            <person name="Elias M."/>
            <person name="Hampl V."/>
        </authorList>
    </citation>
    <scope>NUCLEOTIDE SEQUENCE</scope>
    <source>
        <strain evidence="2">RCP-MX</strain>
    </source>
</reference>
<comment type="caution">
    <text evidence="2">The sequence shown here is derived from an EMBL/GenBank/DDBJ whole genome shotgun (WGS) entry which is preliminary data.</text>
</comment>
<sequence>MSGFSILKFSSLSGVCFYSPGQHVYHHLTPTLSCCKIWLYFRQKPPRVNASGSLVAALDSCILKFLSFHFALCPFGLAFPVVFSFGRQAPAFWRQRARWDQKASPDTPHSTDNLLVLTTTAPAHQSPK</sequence>
<keyword evidence="1" id="KW-1133">Transmembrane helix</keyword>